<gene>
    <name evidence="1" type="ORF">QTG54_008483</name>
</gene>
<evidence type="ECO:0000313" key="1">
    <source>
        <dbReference type="EMBL" id="KAK1740388.1"/>
    </source>
</evidence>
<reference evidence="1" key="1">
    <citation type="submission" date="2023-06" db="EMBL/GenBank/DDBJ databases">
        <title>Survivors Of The Sea: Transcriptome response of Skeletonema marinoi to long-term dormancy.</title>
        <authorList>
            <person name="Pinder M.I.M."/>
            <person name="Kourtchenko O."/>
            <person name="Robertson E.K."/>
            <person name="Larsson T."/>
            <person name="Maumus F."/>
            <person name="Osuna-Cruz C.M."/>
            <person name="Vancaester E."/>
            <person name="Stenow R."/>
            <person name="Vandepoele K."/>
            <person name="Ploug H."/>
            <person name="Bruchert V."/>
            <person name="Godhe A."/>
            <person name="Topel M."/>
        </authorList>
    </citation>
    <scope>NUCLEOTIDE SEQUENCE</scope>
    <source>
        <strain evidence="1">R05AC</strain>
    </source>
</reference>
<name>A0AAD8Y725_9STRA</name>
<accession>A0AAD8Y725</accession>
<dbReference type="Pfam" id="PF06185">
    <property type="entry name" value="YecM"/>
    <property type="match status" value="1"/>
</dbReference>
<organism evidence="1 2">
    <name type="scientific">Skeletonema marinoi</name>
    <dbReference type="NCBI Taxonomy" id="267567"/>
    <lineage>
        <taxon>Eukaryota</taxon>
        <taxon>Sar</taxon>
        <taxon>Stramenopiles</taxon>
        <taxon>Ochrophyta</taxon>
        <taxon>Bacillariophyta</taxon>
        <taxon>Coscinodiscophyceae</taxon>
        <taxon>Thalassiosirophycidae</taxon>
        <taxon>Thalassiosirales</taxon>
        <taxon>Skeletonemataceae</taxon>
        <taxon>Skeletonema</taxon>
        <taxon>Skeletonema marinoi-dohrnii complex</taxon>
    </lineage>
</organism>
<dbReference type="EMBL" id="JATAAI010000015">
    <property type="protein sequence ID" value="KAK1740388.1"/>
    <property type="molecule type" value="Genomic_DNA"/>
</dbReference>
<protein>
    <submittedName>
        <fullName evidence="1">YecM protein</fullName>
    </submittedName>
</protein>
<dbReference type="PANTHER" id="PTHR37519">
    <property type="match status" value="1"/>
</dbReference>
<dbReference type="Gene3D" id="3.10.180.10">
    <property type="entry name" value="2,3-Dihydroxybiphenyl 1,2-Dioxygenase, domain 1"/>
    <property type="match status" value="1"/>
</dbReference>
<dbReference type="AlphaFoldDB" id="A0AAD8Y725"/>
<keyword evidence="2" id="KW-1185">Reference proteome</keyword>
<dbReference type="SUPFAM" id="SSF54593">
    <property type="entry name" value="Glyoxalase/Bleomycin resistance protein/Dihydroxybiphenyl dioxygenase"/>
    <property type="match status" value="1"/>
</dbReference>
<sequence>MTSNPDNTTSSDFLTYLHDRVPSFVTAIVAELKTSEYDIDVTDLQADHVCYRTESMAQYTELVEALQSPEASGSFTLLVESEIGGRPIATFKLLQPIEIGSGNHRRSIDVIEIPSPKEGSPYDAGLEHIEFVIGDGTYTSPMNDEVHATALEGWMRIYPISWNTKACKKKCNPDVSLKMELCDYGRVSVKFHLIPLEAVIEFETGVV</sequence>
<dbReference type="PANTHER" id="PTHR37519:SF1">
    <property type="entry name" value="DIHYDROXYBIPHENYL DIOXYGENASE DOMAIN-CONTAINING PROTEIN"/>
    <property type="match status" value="1"/>
</dbReference>
<comment type="caution">
    <text evidence="1">The sequence shown here is derived from an EMBL/GenBank/DDBJ whole genome shotgun (WGS) entry which is preliminary data.</text>
</comment>
<dbReference type="InterPro" id="IPR010393">
    <property type="entry name" value="DUF991_YecM-like"/>
</dbReference>
<dbReference type="InterPro" id="IPR029068">
    <property type="entry name" value="Glyas_Bleomycin-R_OHBP_Dase"/>
</dbReference>
<proteinExistence type="predicted"/>
<evidence type="ECO:0000313" key="2">
    <source>
        <dbReference type="Proteomes" id="UP001224775"/>
    </source>
</evidence>
<dbReference type="Proteomes" id="UP001224775">
    <property type="component" value="Unassembled WGS sequence"/>
</dbReference>